<evidence type="ECO:0000313" key="1">
    <source>
        <dbReference type="EMBL" id="EGV42318.2"/>
    </source>
</evidence>
<keyword evidence="2" id="KW-1185">Reference proteome</keyword>
<accession>G2EGT7</accession>
<dbReference type="RefSeq" id="WP_123766976.1">
    <property type="nucleotide sequence ID" value="NZ_AFXZ01000065.1"/>
</dbReference>
<organism evidence="1 2">
    <name type="scientific">Bizionia argentinensis JUB59</name>
    <dbReference type="NCBI Taxonomy" id="1046627"/>
    <lineage>
        <taxon>Bacteria</taxon>
        <taxon>Pseudomonadati</taxon>
        <taxon>Bacteroidota</taxon>
        <taxon>Flavobacteriia</taxon>
        <taxon>Flavobacteriales</taxon>
        <taxon>Flavobacteriaceae</taxon>
        <taxon>Bizionia</taxon>
    </lineage>
</organism>
<proteinExistence type="predicted"/>
<reference evidence="1 2" key="1">
    <citation type="journal article" date="2008" name="Int. J. Syst. Evol. Microbiol.">
        <title>Bizionia argentinensis sp. nov., isolated from surface marine water in Antarctica.</title>
        <authorList>
            <person name="Bercovich A."/>
            <person name="Vazquez S.C."/>
            <person name="Yankilevich P."/>
            <person name="Coria S.H."/>
            <person name="Foti M."/>
            <person name="Hernandez E."/>
            <person name="Vidal A."/>
            <person name="Ruberto L."/>
            <person name="Melo C."/>
            <person name="Marenssi S."/>
            <person name="Criscuolo M."/>
            <person name="Memoli M."/>
            <person name="Arguelles M."/>
            <person name="Mac Cormack W.P."/>
        </authorList>
    </citation>
    <scope>NUCLEOTIDE SEQUENCE [LARGE SCALE GENOMIC DNA]</scope>
    <source>
        <strain evidence="1 2">JUB59</strain>
    </source>
</reference>
<gene>
    <name evidence="1" type="ORF">BZARG_2554</name>
</gene>
<dbReference type="Proteomes" id="UP000003730">
    <property type="component" value="Unassembled WGS sequence"/>
</dbReference>
<sequence>MYFNTIYNWKVVAKNSQGGTKSLVASFKTRAQTNQDLIVGKWFFESRLGEPEMSDFEKTSFMLFSSNSGFEIHTYLEDTNDESITSQHHNYTYTILGNNQIELTSGSNAQIWLIQSLTQTELIILADGTTLTLLK</sequence>
<dbReference type="AlphaFoldDB" id="G2EGT7"/>
<comment type="caution">
    <text evidence="1">The sequence shown here is derived from an EMBL/GenBank/DDBJ whole genome shotgun (WGS) entry which is preliminary data.</text>
</comment>
<protein>
    <submittedName>
        <fullName evidence="1">Uncharacterized protein</fullName>
    </submittedName>
</protein>
<name>G2EGT7_9FLAO</name>
<dbReference type="EMBL" id="AFXZ01000065">
    <property type="protein sequence ID" value="EGV42318.2"/>
    <property type="molecule type" value="Genomic_DNA"/>
</dbReference>
<evidence type="ECO:0000313" key="2">
    <source>
        <dbReference type="Proteomes" id="UP000003730"/>
    </source>
</evidence>